<dbReference type="AlphaFoldDB" id="A0A3P8MC76"/>
<accession>A0A3P8MC76</accession>
<dbReference type="EMBL" id="LR131273">
    <property type="protein sequence ID" value="VDR38806.1"/>
    <property type="molecule type" value="Genomic_DNA"/>
</dbReference>
<evidence type="ECO:0000313" key="1">
    <source>
        <dbReference type="EMBL" id="VDR38806.1"/>
    </source>
</evidence>
<organism evidence="1 2">
    <name type="scientific">Tsukamurella paurometabola</name>
    <name type="common">Corynebacterium paurometabolum</name>
    <dbReference type="NCBI Taxonomy" id="2061"/>
    <lineage>
        <taxon>Bacteria</taxon>
        <taxon>Bacillati</taxon>
        <taxon>Actinomycetota</taxon>
        <taxon>Actinomycetes</taxon>
        <taxon>Mycobacteriales</taxon>
        <taxon>Tsukamurellaceae</taxon>
        <taxon>Tsukamurella</taxon>
    </lineage>
</organism>
<gene>
    <name evidence="1" type="ORF">NCTC10741_01938</name>
</gene>
<dbReference type="RefSeq" id="WP_126195989.1">
    <property type="nucleotide sequence ID" value="NZ_CP085954.1"/>
</dbReference>
<sequence>MIDHPARVRRVLAALVAEGEPFVADQVHERVPRTTRAWLEVHRTFLGGVVVHLAEAGQIEHAGWADSPRRPGYPARVWRPVDTGGG</sequence>
<reference evidence="1 2" key="1">
    <citation type="submission" date="2018-12" db="EMBL/GenBank/DDBJ databases">
        <authorList>
            <consortium name="Pathogen Informatics"/>
        </authorList>
    </citation>
    <scope>NUCLEOTIDE SEQUENCE [LARGE SCALE GENOMIC DNA]</scope>
    <source>
        <strain evidence="1 2">NCTC10741</strain>
    </source>
</reference>
<name>A0A3P8MC76_TSUPA</name>
<proteinExistence type="predicted"/>
<dbReference type="Proteomes" id="UP000271626">
    <property type="component" value="Chromosome"/>
</dbReference>
<evidence type="ECO:0000313" key="2">
    <source>
        <dbReference type="Proteomes" id="UP000271626"/>
    </source>
</evidence>
<protein>
    <submittedName>
        <fullName evidence="1">Uncharacterized protein</fullName>
    </submittedName>
</protein>